<evidence type="ECO:0000313" key="3">
    <source>
        <dbReference type="Proteomes" id="UP001447188"/>
    </source>
</evidence>
<gene>
    <name evidence="2" type="ORF">Q9L58_005417</name>
</gene>
<keyword evidence="3" id="KW-1185">Reference proteome</keyword>
<feature type="compositionally biased region" description="Polar residues" evidence="1">
    <location>
        <begin position="707"/>
        <end position="723"/>
    </location>
</feature>
<comment type="caution">
    <text evidence="2">The sequence shown here is derived from an EMBL/GenBank/DDBJ whole genome shotgun (WGS) entry which is preliminary data.</text>
</comment>
<feature type="region of interest" description="Disordered" evidence="1">
    <location>
        <begin position="614"/>
        <end position="666"/>
    </location>
</feature>
<feature type="region of interest" description="Disordered" evidence="1">
    <location>
        <begin position="707"/>
        <end position="816"/>
    </location>
</feature>
<proteinExistence type="predicted"/>
<organism evidence="2 3">
    <name type="scientific">Discina gigas</name>
    <dbReference type="NCBI Taxonomy" id="1032678"/>
    <lineage>
        <taxon>Eukaryota</taxon>
        <taxon>Fungi</taxon>
        <taxon>Dikarya</taxon>
        <taxon>Ascomycota</taxon>
        <taxon>Pezizomycotina</taxon>
        <taxon>Pezizomycetes</taxon>
        <taxon>Pezizales</taxon>
        <taxon>Discinaceae</taxon>
        <taxon>Discina</taxon>
    </lineage>
</organism>
<dbReference type="Proteomes" id="UP001447188">
    <property type="component" value="Unassembled WGS sequence"/>
</dbReference>
<evidence type="ECO:0000256" key="1">
    <source>
        <dbReference type="SAM" id="MobiDB-lite"/>
    </source>
</evidence>
<dbReference type="EMBL" id="JBBBZM010000066">
    <property type="protein sequence ID" value="KAL0635598.1"/>
    <property type="molecule type" value="Genomic_DNA"/>
</dbReference>
<sequence length="903" mass="101641">MSFFNGLNKRPQPQLQPRAKFPPVVSSIDIFGEVREEDTFRYPRNIGCSSTLGGIPLFLFGDTFEQRSNSQFLGIASSTASLGSHANPSFTRYPSYSPAGGNDSESCANQFIPFTKEEDEYNQSVGRDLNNSSNRYYLWTFNAVIEIPGKPDHGVIWFVKGKTNGSREANNRYYGVGVAEVEMKQVAVVGAEFAEEMPVAKRCGDIIFDESSPQWGNVATLLDGDFIYLYGTHNRQNCRRHMRRKAGNNFVGFVENPVFVCRVPHADKSYLFPERYTYWDGETFSPAPPTSESKGKRPHLEPVLFNILTGTVFHTTLFSSNNEGLFVMIGCDGSGDGKVRLKIAENPWGPWRGEGWLLDLETEDRGYTGVKSCVYAHLWASDLEQGELVLSWSEPWPGGVEMIKIGFEMVENGGEEKKPEQSASDDADSIFSNVEGDLIRTTGGRPPREEKDMEFGQAENPEDEERNIARRRTLAKLTGDIGSEDYQGYLDAYKMMYHDPFDSGCDVRSSGFQIWGHNPLNDKPSDGTLPNRKVSGDWFTGSPGTGIPQTEEAQPIGRGMRRLVGSPQGSWSDDVVKSETWYARDSCDDVEQGEGSRVTIPDDVEAHFHTRWNRENSSPHLPNIRLKDPVQQLNQSRNKERSWEDTESGDEKPIPPAIVEPRRRLKWGTGHNKLDVSSASKRNVKALQGIVQTPAIISSCEPTLISTRAPQRQQHQTLQQGNQYRPGHRRTSNRRSSNQRSSNRNARPPATVVGERGKTKFLVPREREEYRGDEGVSEVRGTHSQPLGATGAVMETQNDTKEQTIESQQPETKKSEQWLKAVKKGMQRLMQKSCKKQASEDESKFDKGLCRRLKKKFSEISLLKVGKNHTKPKNCEVDLEKYVKEKKEEALRRFVEAQFDAGN</sequence>
<feature type="compositionally biased region" description="Basic and acidic residues" evidence="1">
    <location>
        <begin position="755"/>
        <end position="774"/>
    </location>
</feature>
<protein>
    <submittedName>
        <fullName evidence="2">Uncharacterized protein</fullName>
    </submittedName>
</protein>
<accession>A0ABR3GIB9</accession>
<name>A0ABR3GIB9_9PEZI</name>
<feature type="compositionally biased region" description="Basic and acidic residues" evidence="1">
    <location>
        <begin position="637"/>
        <end position="653"/>
    </location>
</feature>
<feature type="compositionally biased region" description="Low complexity" evidence="1">
    <location>
        <begin position="734"/>
        <end position="747"/>
    </location>
</feature>
<evidence type="ECO:0000313" key="2">
    <source>
        <dbReference type="EMBL" id="KAL0635598.1"/>
    </source>
</evidence>
<feature type="region of interest" description="Disordered" evidence="1">
    <location>
        <begin position="414"/>
        <end position="468"/>
    </location>
</feature>
<reference evidence="2 3" key="1">
    <citation type="submission" date="2024-02" db="EMBL/GenBank/DDBJ databases">
        <title>Discinaceae phylogenomics.</title>
        <authorList>
            <person name="Dirks A.C."/>
            <person name="James T.Y."/>
        </authorList>
    </citation>
    <scope>NUCLEOTIDE SEQUENCE [LARGE SCALE GENOMIC DNA]</scope>
    <source>
        <strain evidence="2 3">ACD0624</strain>
    </source>
</reference>